<sequence length="40" mass="4507">MSKRNYYGVREFLKGSPRLGRLVLVLVVSPLVLLFATVTL</sequence>
<accession>X0UXK3</accession>
<feature type="non-terminal residue" evidence="2">
    <location>
        <position position="40"/>
    </location>
</feature>
<feature type="transmembrane region" description="Helical" evidence="1">
    <location>
        <begin position="21"/>
        <end position="38"/>
    </location>
</feature>
<keyword evidence="1" id="KW-0472">Membrane</keyword>
<gene>
    <name evidence="2" type="ORF">S01H1_42225</name>
</gene>
<evidence type="ECO:0000256" key="1">
    <source>
        <dbReference type="SAM" id="Phobius"/>
    </source>
</evidence>
<dbReference type="AlphaFoldDB" id="X0UXK3"/>
<reference evidence="2" key="1">
    <citation type="journal article" date="2014" name="Front. Microbiol.">
        <title>High frequency of phylogenetically diverse reductive dehalogenase-homologous genes in deep subseafloor sedimentary metagenomes.</title>
        <authorList>
            <person name="Kawai M."/>
            <person name="Futagami T."/>
            <person name="Toyoda A."/>
            <person name="Takaki Y."/>
            <person name="Nishi S."/>
            <person name="Hori S."/>
            <person name="Arai W."/>
            <person name="Tsubouchi T."/>
            <person name="Morono Y."/>
            <person name="Uchiyama I."/>
            <person name="Ito T."/>
            <person name="Fujiyama A."/>
            <person name="Inagaki F."/>
            <person name="Takami H."/>
        </authorList>
    </citation>
    <scope>NUCLEOTIDE SEQUENCE</scope>
    <source>
        <strain evidence="2">Expedition CK06-06</strain>
    </source>
</reference>
<protein>
    <submittedName>
        <fullName evidence="2">Uncharacterized protein</fullName>
    </submittedName>
</protein>
<proteinExistence type="predicted"/>
<keyword evidence="1" id="KW-0812">Transmembrane</keyword>
<evidence type="ECO:0000313" key="2">
    <source>
        <dbReference type="EMBL" id="GAG05023.1"/>
    </source>
</evidence>
<name>X0UXK3_9ZZZZ</name>
<keyword evidence="1" id="KW-1133">Transmembrane helix</keyword>
<comment type="caution">
    <text evidence="2">The sequence shown here is derived from an EMBL/GenBank/DDBJ whole genome shotgun (WGS) entry which is preliminary data.</text>
</comment>
<organism evidence="2">
    <name type="scientific">marine sediment metagenome</name>
    <dbReference type="NCBI Taxonomy" id="412755"/>
    <lineage>
        <taxon>unclassified sequences</taxon>
        <taxon>metagenomes</taxon>
        <taxon>ecological metagenomes</taxon>
    </lineage>
</organism>
<dbReference type="EMBL" id="BARS01026831">
    <property type="protein sequence ID" value="GAG05023.1"/>
    <property type="molecule type" value="Genomic_DNA"/>
</dbReference>